<keyword evidence="1" id="KW-1277">Toxin-antitoxin system</keyword>
<dbReference type="InterPro" id="IPR007712">
    <property type="entry name" value="RelE/ParE_toxin"/>
</dbReference>
<accession>G5JD08</accession>
<evidence type="ECO:0000313" key="2">
    <source>
        <dbReference type="EMBL" id="EHJ09935.1"/>
    </source>
</evidence>
<reference evidence="2 3" key="1">
    <citation type="journal article" date="2011" name="Front. Microbiol.">
        <title>Two Strains of Crocosphaera watsonii with Highly Conserved Genomes are Distinguished by Strain-Specific Features.</title>
        <authorList>
            <person name="Bench S.R."/>
            <person name="Ilikchyan I.N."/>
            <person name="Tripp H.J."/>
            <person name="Zehr J.P."/>
        </authorList>
    </citation>
    <scope>NUCLEOTIDE SEQUENCE [LARGE SCALE GENOMIC DNA]</scope>
    <source>
        <strain evidence="2 3">WH 0003</strain>
    </source>
</reference>
<proteinExistence type="predicted"/>
<sequence>MNIEFRKTFKKDLRNLKEPKIKQQIKGVIEDIEVAKNITDLRNVKAIQGHQGFYRIRIGNYRLGLYLNGNVVALVRFLHRKDMYRYFP</sequence>
<dbReference type="RefSeq" id="WP_007313071.1">
    <property type="nucleotide sequence ID" value="NZ_AESD01000816.1"/>
</dbReference>
<organism evidence="2 3">
    <name type="scientific">Crocosphaera watsonii WH 0003</name>
    <dbReference type="NCBI Taxonomy" id="423471"/>
    <lineage>
        <taxon>Bacteria</taxon>
        <taxon>Bacillati</taxon>
        <taxon>Cyanobacteriota</taxon>
        <taxon>Cyanophyceae</taxon>
        <taxon>Oscillatoriophycideae</taxon>
        <taxon>Chroococcales</taxon>
        <taxon>Aphanothecaceae</taxon>
        <taxon>Crocosphaera</taxon>
    </lineage>
</organism>
<comment type="caution">
    <text evidence="2">The sequence shown here is derived from an EMBL/GenBank/DDBJ whole genome shotgun (WGS) entry which is preliminary data.</text>
</comment>
<evidence type="ECO:0000256" key="1">
    <source>
        <dbReference type="ARBA" id="ARBA00022649"/>
    </source>
</evidence>
<gene>
    <name evidence="2" type="ORF">CWATWH0003_5307</name>
</gene>
<dbReference type="PANTHER" id="PTHR38813">
    <property type="match status" value="1"/>
</dbReference>
<dbReference type="AlphaFoldDB" id="G5JD08"/>
<dbReference type="InterPro" id="IPR035093">
    <property type="entry name" value="RelE/ParE_toxin_dom_sf"/>
</dbReference>
<dbReference type="PATRIC" id="fig|423471.3.peg.4958"/>
<dbReference type="Gene3D" id="3.30.2310.20">
    <property type="entry name" value="RelE-like"/>
    <property type="match status" value="1"/>
</dbReference>
<dbReference type="Proteomes" id="UP000003477">
    <property type="component" value="Unassembled WGS sequence"/>
</dbReference>
<dbReference type="EMBL" id="AESD01000816">
    <property type="protein sequence ID" value="EHJ09935.1"/>
    <property type="molecule type" value="Genomic_DNA"/>
</dbReference>
<evidence type="ECO:0008006" key="4">
    <source>
        <dbReference type="Google" id="ProtNLM"/>
    </source>
</evidence>
<dbReference type="SUPFAM" id="SSF143011">
    <property type="entry name" value="RelE-like"/>
    <property type="match status" value="1"/>
</dbReference>
<dbReference type="PANTHER" id="PTHR38813:SF1">
    <property type="entry name" value="TOXIN RELE1-RELATED"/>
    <property type="match status" value="1"/>
</dbReference>
<protein>
    <recommendedName>
        <fullName evidence="4">Plasmid stabilization system</fullName>
    </recommendedName>
</protein>
<dbReference type="Pfam" id="PF05016">
    <property type="entry name" value="ParE_toxin"/>
    <property type="match status" value="1"/>
</dbReference>
<dbReference type="GeneID" id="88768625"/>
<evidence type="ECO:0000313" key="3">
    <source>
        <dbReference type="Proteomes" id="UP000003477"/>
    </source>
</evidence>
<dbReference type="InterPro" id="IPR052747">
    <property type="entry name" value="TA_system_RelE_toxin"/>
</dbReference>
<name>G5JD08_CROWT</name>